<reference evidence="1" key="1">
    <citation type="submission" date="2021-02" db="EMBL/GenBank/DDBJ databases">
        <title>Genome sequence of Rhodospirillales sp. strain TMPK1 isolated from soil.</title>
        <authorList>
            <person name="Nakai R."/>
            <person name="Kusada H."/>
            <person name="Tamaki H."/>
        </authorList>
    </citation>
    <scope>NUCLEOTIDE SEQUENCE</scope>
    <source>
        <strain evidence="1">TMPK1</strain>
    </source>
</reference>
<comment type="caution">
    <text evidence="1">The sequence shown here is derived from an EMBL/GenBank/DDBJ whole genome shotgun (WGS) entry which is preliminary data.</text>
</comment>
<sequence length="62" mass="6790">MPTWLAGKGNSRGAKILVGANARHPRRMLRRIWCVVPVLRDGVARVEAAHMAASFKQPLAEA</sequence>
<evidence type="ECO:0000313" key="2">
    <source>
        <dbReference type="Proteomes" id="UP000681075"/>
    </source>
</evidence>
<dbReference type="Proteomes" id="UP000681075">
    <property type="component" value="Unassembled WGS sequence"/>
</dbReference>
<evidence type="ECO:0000313" key="1">
    <source>
        <dbReference type="EMBL" id="GIL39438.1"/>
    </source>
</evidence>
<keyword evidence="2" id="KW-1185">Reference proteome</keyword>
<proteinExistence type="predicted"/>
<dbReference type="RefSeq" id="WP_420242542.1">
    <property type="nucleotide sequence ID" value="NZ_BOPV01000001.1"/>
</dbReference>
<dbReference type="AlphaFoldDB" id="A0A8S8X795"/>
<gene>
    <name evidence="1" type="ORF">TMPK1_16750</name>
</gene>
<accession>A0A8S8X795</accession>
<protein>
    <submittedName>
        <fullName evidence="1">Uncharacterized protein</fullName>
    </submittedName>
</protein>
<organism evidence="1 2">
    <name type="scientific">Roseiterribacter gracilis</name>
    <dbReference type="NCBI Taxonomy" id="2812848"/>
    <lineage>
        <taxon>Bacteria</taxon>
        <taxon>Pseudomonadati</taxon>
        <taxon>Pseudomonadota</taxon>
        <taxon>Alphaproteobacteria</taxon>
        <taxon>Rhodospirillales</taxon>
        <taxon>Roseiterribacteraceae</taxon>
        <taxon>Roseiterribacter</taxon>
    </lineage>
</organism>
<dbReference type="EMBL" id="BOPV01000001">
    <property type="protein sequence ID" value="GIL39438.1"/>
    <property type="molecule type" value="Genomic_DNA"/>
</dbReference>
<name>A0A8S8X795_9PROT</name>